<keyword evidence="1" id="KW-1133">Transmembrane helix</keyword>
<feature type="transmembrane region" description="Helical" evidence="1">
    <location>
        <begin position="74"/>
        <end position="91"/>
    </location>
</feature>
<dbReference type="AlphaFoldDB" id="A0A8B9LI84"/>
<dbReference type="Ensembl" id="ENSAMXT00005055487.1">
    <property type="protein sequence ID" value="ENSAMXP00005051227.1"/>
    <property type="gene ID" value="ENSAMXG00005023165.1"/>
</dbReference>
<name>A0A8B9LI84_ASTMX</name>
<evidence type="ECO:0000313" key="2">
    <source>
        <dbReference type="Ensembl" id="ENSAMXP00005051227.1"/>
    </source>
</evidence>
<keyword evidence="1" id="KW-0812">Transmembrane</keyword>
<keyword evidence="1" id="KW-0472">Membrane</keyword>
<evidence type="ECO:0000313" key="3">
    <source>
        <dbReference type="Proteomes" id="UP000694621"/>
    </source>
</evidence>
<evidence type="ECO:0000256" key="1">
    <source>
        <dbReference type="SAM" id="Phobius"/>
    </source>
</evidence>
<reference evidence="2" key="1">
    <citation type="submission" date="2025-08" db="UniProtKB">
        <authorList>
            <consortium name="Ensembl"/>
        </authorList>
    </citation>
    <scope>IDENTIFICATION</scope>
</reference>
<accession>A0A8B9LI84</accession>
<organism evidence="2 3">
    <name type="scientific">Astyanax mexicanus</name>
    <name type="common">Blind cave fish</name>
    <name type="synonym">Astyanax fasciatus mexicanus</name>
    <dbReference type="NCBI Taxonomy" id="7994"/>
    <lineage>
        <taxon>Eukaryota</taxon>
        <taxon>Metazoa</taxon>
        <taxon>Chordata</taxon>
        <taxon>Craniata</taxon>
        <taxon>Vertebrata</taxon>
        <taxon>Euteleostomi</taxon>
        <taxon>Actinopterygii</taxon>
        <taxon>Neopterygii</taxon>
        <taxon>Teleostei</taxon>
        <taxon>Ostariophysi</taxon>
        <taxon>Characiformes</taxon>
        <taxon>Characoidei</taxon>
        <taxon>Acestrorhamphidae</taxon>
        <taxon>Acestrorhamphinae</taxon>
        <taxon>Astyanax</taxon>
    </lineage>
</organism>
<sequence>MIQTLDQQNRNSPETISYPQSSENWFMNGDLRMILTVSLNLDWFKALHKTLSLSTFYTNTQYLCRIFWVRHNKMLYLVCLFVFISNIPQFGSP</sequence>
<dbReference type="Proteomes" id="UP000694621">
    <property type="component" value="Unplaced"/>
</dbReference>
<protein>
    <submittedName>
        <fullName evidence="2">Uncharacterized protein</fullName>
    </submittedName>
</protein>
<proteinExistence type="predicted"/>